<feature type="transmembrane region" description="Helical" evidence="5">
    <location>
        <begin position="114"/>
        <end position="132"/>
    </location>
</feature>
<sequence>MDEFNGTATPDRAEALKGLMDAERERALRHTNKARKNYYVWHAFCTTEMAVSNGIMGLNFFVMSLSYYGLMLNMETLSGSVFMNVFTMATMCYIFNVIYAILDFTIPKVGRKPAYIFPLLVVLVCLGTVITLKSLDLFMPWLETAALLVSTAIVAQQLSVAPIIGGELFPTPVRNAAQSFQQFCMRGGVIVSPQLFVGLKAWPIAPYLTLAVLNLAAVITFGWLIRETKGVELVEHMPPKKTKIQPV</sequence>
<dbReference type="AlphaFoldDB" id="A0A7E4V3B6"/>
<keyword evidence="4 5" id="KW-0472">Membrane</keyword>
<dbReference type="GO" id="GO:0016020">
    <property type="term" value="C:membrane"/>
    <property type="evidence" value="ECO:0007669"/>
    <property type="project" value="UniProtKB-SubCell"/>
</dbReference>
<feature type="transmembrane region" description="Helical" evidence="5">
    <location>
        <begin position="204"/>
        <end position="225"/>
    </location>
</feature>
<proteinExistence type="predicted"/>
<keyword evidence="6" id="KW-1185">Reference proteome</keyword>
<accession>A0A7E4V3B6</accession>
<evidence type="ECO:0000313" key="7">
    <source>
        <dbReference type="WBParaSite" id="Pan_g16031.t1"/>
    </source>
</evidence>
<name>A0A7E4V3B6_PANRE</name>
<evidence type="ECO:0000256" key="2">
    <source>
        <dbReference type="ARBA" id="ARBA00022692"/>
    </source>
</evidence>
<dbReference type="InterPro" id="IPR036259">
    <property type="entry name" value="MFS_trans_sf"/>
</dbReference>
<evidence type="ECO:0000256" key="3">
    <source>
        <dbReference type="ARBA" id="ARBA00022989"/>
    </source>
</evidence>
<evidence type="ECO:0000313" key="6">
    <source>
        <dbReference type="Proteomes" id="UP000492821"/>
    </source>
</evidence>
<comment type="subcellular location">
    <subcellularLocation>
        <location evidence="1">Membrane</location>
        <topology evidence="1">Multi-pass membrane protein</topology>
    </subcellularLocation>
</comment>
<feature type="transmembrane region" description="Helical" evidence="5">
    <location>
        <begin position="38"/>
        <end position="61"/>
    </location>
</feature>
<feature type="transmembrane region" description="Helical" evidence="5">
    <location>
        <begin position="81"/>
        <end position="102"/>
    </location>
</feature>
<evidence type="ECO:0000256" key="5">
    <source>
        <dbReference type="SAM" id="Phobius"/>
    </source>
</evidence>
<organism evidence="6 7">
    <name type="scientific">Panagrellus redivivus</name>
    <name type="common">Microworm</name>
    <dbReference type="NCBI Taxonomy" id="6233"/>
    <lineage>
        <taxon>Eukaryota</taxon>
        <taxon>Metazoa</taxon>
        <taxon>Ecdysozoa</taxon>
        <taxon>Nematoda</taxon>
        <taxon>Chromadorea</taxon>
        <taxon>Rhabditida</taxon>
        <taxon>Tylenchina</taxon>
        <taxon>Panagrolaimomorpha</taxon>
        <taxon>Panagrolaimoidea</taxon>
        <taxon>Panagrolaimidae</taxon>
        <taxon>Panagrellus</taxon>
    </lineage>
</organism>
<keyword evidence="3 5" id="KW-1133">Transmembrane helix</keyword>
<dbReference type="Proteomes" id="UP000492821">
    <property type="component" value="Unassembled WGS sequence"/>
</dbReference>
<dbReference type="PANTHER" id="PTHR24064">
    <property type="entry name" value="SOLUTE CARRIER FAMILY 22 MEMBER"/>
    <property type="match status" value="1"/>
</dbReference>
<dbReference type="WBParaSite" id="Pan_g16031.t1">
    <property type="protein sequence ID" value="Pan_g16031.t1"/>
    <property type="gene ID" value="Pan_g16031"/>
</dbReference>
<dbReference type="Gene3D" id="1.20.1250.20">
    <property type="entry name" value="MFS general substrate transporter like domains"/>
    <property type="match status" value="1"/>
</dbReference>
<reference evidence="7" key="2">
    <citation type="submission" date="2020-10" db="UniProtKB">
        <authorList>
            <consortium name="WormBaseParasite"/>
        </authorList>
    </citation>
    <scope>IDENTIFICATION</scope>
</reference>
<evidence type="ECO:0000256" key="4">
    <source>
        <dbReference type="ARBA" id="ARBA00023136"/>
    </source>
</evidence>
<dbReference type="SUPFAM" id="SSF103473">
    <property type="entry name" value="MFS general substrate transporter"/>
    <property type="match status" value="1"/>
</dbReference>
<reference evidence="6" key="1">
    <citation type="journal article" date="2013" name="Genetics">
        <title>The draft genome and transcriptome of Panagrellus redivivus are shaped by the harsh demands of a free-living lifestyle.</title>
        <authorList>
            <person name="Srinivasan J."/>
            <person name="Dillman A.R."/>
            <person name="Macchietto M.G."/>
            <person name="Heikkinen L."/>
            <person name="Lakso M."/>
            <person name="Fracchia K.M."/>
            <person name="Antoshechkin I."/>
            <person name="Mortazavi A."/>
            <person name="Wong G."/>
            <person name="Sternberg P.W."/>
        </authorList>
    </citation>
    <scope>NUCLEOTIDE SEQUENCE [LARGE SCALE GENOMIC DNA]</scope>
    <source>
        <strain evidence="6">MT8872</strain>
    </source>
</reference>
<evidence type="ECO:0000256" key="1">
    <source>
        <dbReference type="ARBA" id="ARBA00004141"/>
    </source>
</evidence>
<protein>
    <submittedName>
        <fullName evidence="7">MFS domain-containing protein</fullName>
    </submittedName>
</protein>
<keyword evidence="2 5" id="KW-0812">Transmembrane</keyword>